<sequence>MDASNTPAQLDTEIPAGREARFGGIARLYGAAESARIAELHVCVVGVGGVGSWAAEALARTGVGTITLIDDDTIEAGNVNRQSHAMTSQFDRPKVEVMAERIRDIHPLCRCEPIRDFITDRTLEAYLTRGYDAVIDAIDSIRFKAAMIAHCRAHKIRIVTTGGAGGRRDPTAVRVADLTRTQHDPLASKVRRRLREAYGFPRDPKRRFKVDCVYSLEQPVYPRADGCVSHQKPGISGVSLDCRLGYGSASFVTATFGFAAVARVIEVSIKPRPE</sequence>
<dbReference type="InterPro" id="IPR000594">
    <property type="entry name" value="ThiF_NAD_FAD-bd"/>
</dbReference>
<evidence type="ECO:0000313" key="3">
    <source>
        <dbReference type="Proteomes" id="UP000198816"/>
    </source>
</evidence>
<feature type="domain" description="THIF-type NAD/FAD binding fold" evidence="1">
    <location>
        <begin position="28"/>
        <end position="179"/>
    </location>
</feature>
<dbReference type="STRING" id="1058.SAMN05421783_103105"/>
<dbReference type="RefSeq" id="WP_093028633.1">
    <property type="nucleotide sequence ID" value="NZ_FNNZ01000003.1"/>
</dbReference>
<dbReference type="GO" id="GO:0061503">
    <property type="term" value="F:tRNA threonylcarbamoyladenosine dehydratase"/>
    <property type="evidence" value="ECO:0007669"/>
    <property type="project" value="TreeGrafter"/>
</dbReference>
<proteinExistence type="predicted"/>
<dbReference type="OrthoDB" id="9804150at2"/>
<dbReference type="AlphaFoldDB" id="A0A1H2SRB6"/>
<keyword evidence="3" id="KW-1185">Reference proteome</keyword>
<accession>A0A1H2SRB6</accession>
<protein>
    <submittedName>
        <fullName evidence="2">tRNA A37 threonylcarbamoyladenosine dehydratase</fullName>
    </submittedName>
</protein>
<dbReference type="InterPro" id="IPR035985">
    <property type="entry name" value="Ubiquitin-activating_enz"/>
</dbReference>
<dbReference type="PANTHER" id="PTHR43267:SF1">
    <property type="entry name" value="TRNA THREONYLCARBAMOYLADENOSINE DEHYDRATASE"/>
    <property type="match status" value="1"/>
</dbReference>
<dbReference type="GO" id="GO:0008641">
    <property type="term" value="F:ubiquitin-like modifier activating enzyme activity"/>
    <property type="evidence" value="ECO:0007669"/>
    <property type="project" value="InterPro"/>
</dbReference>
<dbReference type="NCBIfam" id="NF011696">
    <property type="entry name" value="PRK15116.1"/>
    <property type="match status" value="1"/>
</dbReference>
<organism evidence="2 3">
    <name type="scientific">Thiocapsa roseopersicina</name>
    <dbReference type="NCBI Taxonomy" id="1058"/>
    <lineage>
        <taxon>Bacteria</taxon>
        <taxon>Pseudomonadati</taxon>
        <taxon>Pseudomonadota</taxon>
        <taxon>Gammaproteobacteria</taxon>
        <taxon>Chromatiales</taxon>
        <taxon>Chromatiaceae</taxon>
        <taxon>Thiocapsa</taxon>
    </lineage>
</organism>
<dbReference type="GO" id="GO:0061504">
    <property type="term" value="P:cyclic threonylcarbamoyladenosine biosynthetic process"/>
    <property type="evidence" value="ECO:0007669"/>
    <property type="project" value="TreeGrafter"/>
</dbReference>
<reference evidence="3" key="1">
    <citation type="submission" date="2016-10" db="EMBL/GenBank/DDBJ databases">
        <authorList>
            <person name="Varghese N."/>
            <person name="Submissions S."/>
        </authorList>
    </citation>
    <scope>NUCLEOTIDE SEQUENCE [LARGE SCALE GENOMIC DNA]</scope>
    <source>
        <strain evidence="3">DSM 217</strain>
    </source>
</reference>
<dbReference type="Gene3D" id="3.40.50.720">
    <property type="entry name" value="NAD(P)-binding Rossmann-like Domain"/>
    <property type="match status" value="1"/>
</dbReference>
<gene>
    <name evidence="2" type="ORF">SAMN05421783_103105</name>
</gene>
<dbReference type="CDD" id="cd00755">
    <property type="entry name" value="YgdL_like"/>
    <property type="match status" value="1"/>
</dbReference>
<dbReference type="EMBL" id="FNNZ01000003">
    <property type="protein sequence ID" value="SDW34193.1"/>
    <property type="molecule type" value="Genomic_DNA"/>
</dbReference>
<dbReference type="InterPro" id="IPR045886">
    <property type="entry name" value="ThiF/MoeB/HesA"/>
</dbReference>
<evidence type="ECO:0000313" key="2">
    <source>
        <dbReference type="EMBL" id="SDW34193.1"/>
    </source>
</evidence>
<dbReference type="Proteomes" id="UP000198816">
    <property type="component" value="Unassembled WGS sequence"/>
</dbReference>
<evidence type="ECO:0000259" key="1">
    <source>
        <dbReference type="Pfam" id="PF00899"/>
    </source>
</evidence>
<dbReference type="PANTHER" id="PTHR43267">
    <property type="entry name" value="TRNA THREONYLCARBAMOYLADENOSINE DEHYDRATASE"/>
    <property type="match status" value="1"/>
</dbReference>
<name>A0A1H2SRB6_THIRO</name>
<dbReference type="Pfam" id="PF00899">
    <property type="entry name" value="ThiF"/>
    <property type="match status" value="1"/>
</dbReference>
<dbReference type="SUPFAM" id="SSF69572">
    <property type="entry name" value="Activating enzymes of the ubiquitin-like proteins"/>
    <property type="match status" value="1"/>
</dbReference>